<dbReference type="EMBL" id="KB405065">
    <property type="protein sequence ID" value="EMF56288.1"/>
    <property type="molecule type" value="Genomic_DNA"/>
</dbReference>
<dbReference type="AlphaFoldDB" id="M3F407"/>
<proteinExistence type="predicted"/>
<evidence type="ECO:0000313" key="2">
    <source>
        <dbReference type="EMBL" id="EMF56288.1"/>
    </source>
</evidence>
<gene>
    <name evidence="2" type="ORF">SBD_2320</name>
</gene>
<evidence type="ECO:0000313" key="3">
    <source>
        <dbReference type="Proteomes" id="UP000030760"/>
    </source>
</evidence>
<name>M3F407_9ACTN</name>
<accession>M3F407</accession>
<evidence type="ECO:0000256" key="1">
    <source>
        <dbReference type="SAM" id="MobiDB-lite"/>
    </source>
</evidence>
<dbReference type="Proteomes" id="UP000030760">
    <property type="component" value="Unassembled WGS sequence"/>
</dbReference>
<organism evidence="2 3">
    <name type="scientific">Streptomyces bottropensis ATCC 25435</name>
    <dbReference type="NCBI Taxonomy" id="1054862"/>
    <lineage>
        <taxon>Bacteria</taxon>
        <taxon>Bacillati</taxon>
        <taxon>Actinomycetota</taxon>
        <taxon>Actinomycetes</taxon>
        <taxon>Kitasatosporales</taxon>
        <taxon>Streptomycetaceae</taxon>
        <taxon>Streptomyces</taxon>
    </lineage>
</organism>
<protein>
    <submittedName>
        <fullName evidence="2">Uncharacterized protein</fullName>
    </submittedName>
</protein>
<sequence>MFTERTCRHVAPTRRRTVYVAQILNSDRKATRPYPLDRHSPREETIKRRPSRSQTSAGRRASDRFRPRTVGVVHT</sequence>
<feature type="compositionally biased region" description="Basic and acidic residues" evidence="1">
    <location>
        <begin position="27"/>
        <end position="47"/>
    </location>
</feature>
<reference evidence="3" key="1">
    <citation type="journal article" date="2013" name="Genome Announc.">
        <title>Draft Genome Sequence of Streptomyces bottropensis ATCC 25435, a Bottromycin-Producing Actinomycete.</title>
        <authorList>
            <person name="Zhang H."/>
            <person name="Zhou W."/>
            <person name="Zhuang Y."/>
            <person name="Liang X."/>
            <person name="Liu T."/>
        </authorList>
    </citation>
    <scope>NUCLEOTIDE SEQUENCE [LARGE SCALE GENOMIC DNA]</scope>
    <source>
        <strain evidence="3">ATCC 25435</strain>
    </source>
</reference>
<feature type="region of interest" description="Disordered" evidence="1">
    <location>
        <begin position="27"/>
        <end position="75"/>
    </location>
</feature>